<dbReference type="Proteomes" id="UP000008461">
    <property type="component" value="Chromosome"/>
</dbReference>
<proteinExistence type="predicted"/>
<evidence type="ECO:0000313" key="3">
    <source>
        <dbReference type="Proteomes" id="UP000008461"/>
    </source>
</evidence>
<dbReference type="PANTHER" id="PTHR13754:SF13">
    <property type="entry name" value="METALLO-BETA-LACTAMASE SUPERFAMILY PROTEIN (AFU_ORTHOLOGUE AFUA_3G07630)"/>
    <property type="match status" value="1"/>
</dbReference>
<reference evidence="2 3" key="1">
    <citation type="journal article" date="2011" name="Stand. Genomic Sci.">
        <title>Complete genome sequence of Haliscomenobacter hydrossis type strain (O).</title>
        <authorList>
            <consortium name="US DOE Joint Genome Institute (JGI-PGF)"/>
            <person name="Daligault H."/>
            <person name="Lapidus A."/>
            <person name="Zeytun A."/>
            <person name="Nolan M."/>
            <person name="Lucas S."/>
            <person name="Del Rio T.G."/>
            <person name="Tice H."/>
            <person name="Cheng J.F."/>
            <person name="Tapia R."/>
            <person name="Han C."/>
            <person name="Goodwin L."/>
            <person name="Pitluck S."/>
            <person name="Liolios K."/>
            <person name="Pagani I."/>
            <person name="Ivanova N."/>
            <person name="Huntemann M."/>
            <person name="Mavromatis K."/>
            <person name="Mikhailova N."/>
            <person name="Pati A."/>
            <person name="Chen A."/>
            <person name="Palaniappan K."/>
            <person name="Land M."/>
            <person name="Hauser L."/>
            <person name="Brambilla E.M."/>
            <person name="Rohde M."/>
            <person name="Verbarg S."/>
            <person name="Goker M."/>
            <person name="Bristow J."/>
            <person name="Eisen J.A."/>
            <person name="Markowitz V."/>
            <person name="Hugenholtz P."/>
            <person name="Kyrpides N.C."/>
            <person name="Klenk H.P."/>
            <person name="Woyke T."/>
        </authorList>
    </citation>
    <scope>NUCLEOTIDE SEQUENCE [LARGE SCALE GENOMIC DNA]</scope>
    <source>
        <strain evidence="3">ATCC 27775 / DSM 1100 / LMG 10767 / O</strain>
    </source>
</reference>
<dbReference type="GO" id="GO:0016740">
    <property type="term" value="F:transferase activity"/>
    <property type="evidence" value="ECO:0007669"/>
    <property type="project" value="TreeGrafter"/>
</dbReference>
<dbReference type="KEGG" id="hhy:Halhy_3817"/>
<dbReference type="OrthoDB" id="9803916at2"/>
<dbReference type="InterPro" id="IPR052926">
    <property type="entry name" value="Metallo-beta-lactamase_dom"/>
</dbReference>
<dbReference type="SUPFAM" id="SSF56281">
    <property type="entry name" value="Metallo-hydrolase/oxidoreductase"/>
    <property type="match status" value="1"/>
</dbReference>
<dbReference type="Pfam" id="PF00753">
    <property type="entry name" value="Lactamase_B"/>
    <property type="match status" value="1"/>
</dbReference>
<name>F4L262_HALH1</name>
<dbReference type="InterPro" id="IPR001279">
    <property type="entry name" value="Metallo-B-lactamas"/>
</dbReference>
<organism evidence="2 3">
    <name type="scientific">Haliscomenobacter hydrossis (strain ATCC 27775 / DSM 1100 / LMG 10767 / O)</name>
    <dbReference type="NCBI Taxonomy" id="760192"/>
    <lineage>
        <taxon>Bacteria</taxon>
        <taxon>Pseudomonadati</taxon>
        <taxon>Bacteroidota</taxon>
        <taxon>Saprospiria</taxon>
        <taxon>Saprospirales</taxon>
        <taxon>Haliscomenobacteraceae</taxon>
        <taxon>Haliscomenobacter</taxon>
    </lineage>
</organism>
<reference key="2">
    <citation type="submission" date="2011-04" db="EMBL/GenBank/DDBJ databases">
        <title>Complete sequence of chromosome of Haliscomenobacter hydrossis DSM 1100.</title>
        <authorList>
            <consortium name="US DOE Joint Genome Institute (JGI-PGF)"/>
            <person name="Lucas S."/>
            <person name="Han J."/>
            <person name="Lapidus A."/>
            <person name="Bruce D."/>
            <person name="Goodwin L."/>
            <person name="Pitluck S."/>
            <person name="Peters L."/>
            <person name="Kyrpides N."/>
            <person name="Mavromatis K."/>
            <person name="Ivanova N."/>
            <person name="Ovchinnikova G."/>
            <person name="Pagani I."/>
            <person name="Daligault H."/>
            <person name="Detter J.C."/>
            <person name="Han C."/>
            <person name="Land M."/>
            <person name="Hauser L."/>
            <person name="Markowitz V."/>
            <person name="Cheng J.-F."/>
            <person name="Hugenholtz P."/>
            <person name="Woyke T."/>
            <person name="Wu D."/>
            <person name="Verbarg S."/>
            <person name="Frueling A."/>
            <person name="Brambilla E."/>
            <person name="Klenk H.-P."/>
            <person name="Eisen J.A."/>
        </authorList>
    </citation>
    <scope>NUCLEOTIDE SEQUENCE</scope>
    <source>
        <strain>DSM 1100</strain>
    </source>
</reference>
<dbReference type="EMBL" id="CP002691">
    <property type="protein sequence ID" value="AEE51669.1"/>
    <property type="molecule type" value="Genomic_DNA"/>
</dbReference>
<gene>
    <name evidence="2" type="ordered locus">Halhy_3817</name>
</gene>
<dbReference type="eggNOG" id="COG1237">
    <property type="taxonomic scope" value="Bacteria"/>
</dbReference>
<dbReference type="STRING" id="760192.Halhy_3817"/>
<feature type="domain" description="Metallo-beta-lactamase" evidence="1">
    <location>
        <begin position="61"/>
        <end position="128"/>
    </location>
</feature>
<dbReference type="AlphaFoldDB" id="F4L262"/>
<dbReference type="RefSeq" id="WP_013766208.1">
    <property type="nucleotide sequence ID" value="NC_015510.1"/>
</dbReference>
<dbReference type="CDD" id="cd07713">
    <property type="entry name" value="DHPS-like_MBL-fold"/>
    <property type="match status" value="1"/>
</dbReference>
<dbReference type="InterPro" id="IPR041712">
    <property type="entry name" value="DHPS-like_MBL-fold"/>
</dbReference>
<dbReference type="InterPro" id="IPR036866">
    <property type="entry name" value="RibonucZ/Hydroxyglut_hydro"/>
</dbReference>
<dbReference type="PANTHER" id="PTHR13754">
    <property type="entry name" value="METALLO-BETA-LACTAMASE SUPERFAMILY PROTEIN"/>
    <property type="match status" value="1"/>
</dbReference>
<evidence type="ECO:0000259" key="1">
    <source>
        <dbReference type="Pfam" id="PF00753"/>
    </source>
</evidence>
<evidence type="ECO:0000313" key="2">
    <source>
        <dbReference type="EMBL" id="AEE51669.1"/>
    </source>
</evidence>
<keyword evidence="3" id="KW-1185">Reference proteome</keyword>
<dbReference type="HOGENOM" id="CLU_036012_1_0_10"/>
<accession>F4L262</accession>
<dbReference type="Gene3D" id="3.60.15.10">
    <property type="entry name" value="Ribonuclease Z/Hydroxyacylglutathione hydrolase-like"/>
    <property type="match status" value="1"/>
</dbReference>
<protein>
    <recommendedName>
        <fullName evidence="1">Metallo-beta-lactamase domain-containing protein</fullName>
    </recommendedName>
</protein>
<sequence length="329" mass="37141">MKNQHLFSILWFFLALNLSIGQQRSALDLREGSITNLYDAFGKNANLVQDFGFSCITKFHGKIILFDAGSNAETFKKNVKSLGVDLRKIDAVVVSHGHFDHLNGIDYVLKVNPKVKIYFPFDIFWGAPVPFDATGQDTTARDALPVHMRYFGGGKTKFQIMQSGRFWHANIEFVKTSVEIAPGMRLVATNSPFMGYFSGYPNKSFVEGQFQNVDNSHYRYTNLPELSLSLQTDQGEVVIVGCSHSGVERIVEQTKRETKRNIELVMGGFHLLPFDDQTIKEICNYLKNDLDVHRVAPAHCTGHLGFKIFSEVYQSDYLFVGLGETISFK</sequence>